<feature type="transmembrane region" description="Helical" evidence="6">
    <location>
        <begin position="368"/>
        <end position="386"/>
    </location>
</feature>
<feature type="transmembrane region" description="Helical" evidence="6">
    <location>
        <begin position="327"/>
        <end position="348"/>
    </location>
</feature>
<proteinExistence type="predicted"/>
<dbReference type="AlphaFoldDB" id="A0A2N6CY67"/>
<evidence type="ECO:0000259" key="7">
    <source>
        <dbReference type="Pfam" id="PF03600"/>
    </source>
</evidence>
<feature type="transmembrane region" description="Helical" evidence="6">
    <location>
        <begin position="160"/>
        <end position="179"/>
    </location>
</feature>
<keyword evidence="5 6" id="KW-0472">Membrane</keyword>
<dbReference type="PANTHER" id="PTHR10283:SF82">
    <property type="entry name" value="SOLUTE CARRIER FAMILY 13 MEMBER 2"/>
    <property type="match status" value="1"/>
</dbReference>
<evidence type="ECO:0000256" key="1">
    <source>
        <dbReference type="ARBA" id="ARBA00004141"/>
    </source>
</evidence>
<feature type="transmembrane region" description="Helical" evidence="6">
    <location>
        <begin position="407"/>
        <end position="427"/>
    </location>
</feature>
<feature type="transmembrane region" description="Helical" evidence="6">
    <location>
        <begin position="447"/>
        <end position="469"/>
    </location>
</feature>
<feature type="domain" description="Citrate transporter-like" evidence="7">
    <location>
        <begin position="62"/>
        <end position="415"/>
    </location>
</feature>
<evidence type="ECO:0000256" key="5">
    <source>
        <dbReference type="ARBA" id="ARBA00023136"/>
    </source>
</evidence>
<dbReference type="GO" id="GO:0005886">
    <property type="term" value="C:plasma membrane"/>
    <property type="evidence" value="ECO:0007669"/>
    <property type="project" value="TreeGrafter"/>
</dbReference>
<sequence length="475" mass="50367">MHTPPPAEHAGALRHKLPRIRMPLVIAGVTTITGLILLCWPPLELPTAQGRAAGLAIIAIGLWATSQLPEHLTALLFFLLAMLVGVAPSSVIFSGFSSSAFWMVFAGLVIALGAKSSGLSERLAHSIALKLNGSYLSLISGVMLVGVLLGFLMPSSMGRVVLLVPVILALAESFGFAAGSNGRIGVLLAATFGSFVPTFAILPANVPNMILVGTSETLFGIAPLYGEYLLLHFPVLGLLKSVVIVGLIVWRFPDRPKPYTGRTDSSSPLSRIEWKMAGILLLALTFWLTDFVHHISPAWIALSAAMLLLLPRIGLISAQQFSNDINYSPLFFIAGVLGMGALISHSGLGARAATQLATILPLEPGNNLLNYTSLAFISLVTGIATTQPGVPAVLTPLADQIALASGLPIKTVLMTQVLGFSTTLLLFQAPPLVIAMRLSGENTRPAIVLALLLALVTIVLLLPLDYLWWRLLGWL</sequence>
<feature type="transmembrane region" description="Helical" evidence="6">
    <location>
        <begin position="24"/>
        <end position="43"/>
    </location>
</feature>
<feature type="transmembrane region" description="Helical" evidence="6">
    <location>
        <begin position="230"/>
        <end position="252"/>
    </location>
</feature>
<comment type="subcellular location">
    <subcellularLocation>
        <location evidence="1">Membrane</location>
        <topology evidence="1">Multi-pass membrane protein</topology>
    </subcellularLocation>
</comment>
<keyword evidence="3 6" id="KW-0812">Transmembrane</keyword>
<evidence type="ECO:0000256" key="6">
    <source>
        <dbReference type="SAM" id="Phobius"/>
    </source>
</evidence>
<dbReference type="InterPro" id="IPR004680">
    <property type="entry name" value="Cit_transptr-like_dom"/>
</dbReference>
<feature type="transmembrane region" description="Helical" evidence="6">
    <location>
        <begin position="99"/>
        <end position="114"/>
    </location>
</feature>
<dbReference type="PANTHER" id="PTHR10283">
    <property type="entry name" value="SOLUTE CARRIER FAMILY 13 MEMBER"/>
    <property type="match status" value="1"/>
</dbReference>
<feature type="transmembrane region" description="Helical" evidence="6">
    <location>
        <begin position="72"/>
        <end position="93"/>
    </location>
</feature>
<evidence type="ECO:0000313" key="9">
    <source>
        <dbReference type="Proteomes" id="UP000235015"/>
    </source>
</evidence>
<dbReference type="Proteomes" id="UP000235015">
    <property type="component" value="Unassembled WGS sequence"/>
</dbReference>
<reference evidence="8 9" key="1">
    <citation type="submission" date="2017-11" db="EMBL/GenBank/DDBJ databases">
        <title>Genome-resolved metagenomics identifies genetic mobility, metabolic interactions, and unexpected diversity in perchlorate-reducing communities.</title>
        <authorList>
            <person name="Barnum T.P."/>
            <person name="Figueroa I.A."/>
            <person name="Carlstrom C.I."/>
            <person name="Lucas L.N."/>
            <person name="Engelbrektson A.L."/>
            <person name="Coates J.D."/>
        </authorList>
    </citation>
    <scope>NUCLEOTIDE SEQUENCE [LARGE SCALE GENOMIC DNA]</scope>
    <source>
        <strain evidence="8">BM301</strain>
    </source>
</reference>
<name>A0A2N6CY67_9GAMM</name>
<dbReference type="GO" id="GO:0022857">
    <property type="term" value="F:transmembrane transporter activity"/>
    <property type="evidence" value="ECO:0007669"/>
    <property type="project" value="TreeGrafter"/>
</dbReference>
<organism evidence="8 9">
    <name type="scientific">Sedimenticola selenatireducens</name>
    <dbReference type="NCBI Taxonomy" id="191960"/>
    <lineage>
        <taxon>Bacteria</taxon>
        <taxon>Pseudomonadati</taxon>
        <taxon>Pseudomonadota</taxon>
        <taxon>Gammaproteobacteria</taxon>
        <taxon>Chromatiales</taxon>
        <taxon>Sedimenticolaceae</taxon>
        <taxon>Sedimenticola</taxon>
    </lineage>
</organism>
<evidence type="ECO:0000256" key="2">
    <source>
        <dbReference type="ARBA" id="ARBA00022448"/>
    </source>
</evidence>
<feature type="transmembrane region" description="Helical" evidence="6">
    <location>
        <begin position="186"/>
        <end position="210"/>
    </location>
</feature>
<evidence type="ECO:0000256" key="4">
    <source>
        <dbReference type="ARBA" id="ARBA00022989"/>
    </source>
</evidence>
<protein>
    <submittedName>
        <fullName evidence="8">Sodium:sulfate symporter</fullName>
    </submittedName>
</protein>
<accession>A0A2N6CY67</accession>
<gene>
    <name evidence="8" type="ORF">C0630_07515</name>
</gene>
<dbReference type="RefSeq" id="WP_273438596.1">
    <property type="nucleotide sequence ID" value="NZ_CBDUFW010000002.1"/>
</dbReference>
<keyword evidence="4 6" id="KW-1133">Transmembrane helix</keyword>
<keyword evidence="2" id="KW-0813">Transport</keyword>
<comment type="caution">
    <text evidence="8">The sequence shown here is derived from an EMBL/GenBank/DDBJ whole genome shotgun (WGS) entry which is preliminary data.</text>
</comment>
<evidence type="ECO:0000313" key="8">
    <source>
        <dbReference type="EMBL" id="PLX62246.1"/>
    </source>
</evidence>
<feature type="transmembrane region" description="Helical" evidence="6">
    <location>
        <begin position="135"/>
        <end position="154"/>
    </location>
</feature>
<dbReference type="Pfam" id="PF03600">
    <property type="entry name" value="CitMHS"/>
    <property type="match status" value="1"/>
</dbReference>
<evidence type="ECO:0000256" key="3">
    <source>
        <dbReference type="ARBA" id="ARBA00022692"/>
    </source>
</evidence>
<dbReference type="EMBL" id="PKUN01000008">
    <property type="protein sequence ID" value="PLX62246.1"/>
    <property type="molecule type" value="Genomic_DNA"/>
</dbReference>